<organism evidence="8 9">
    <name type="scientific">Paenibacillus lycopersici</name>
    <dbReference type="NCBI Taxonomy" id="2704462"/>
    <lineage>
        <taxon>Bacteria</taxon>
        <taxon>Bacillati</taxon>
        <taxon>Bacillota</taxon>
        <taxon>Bacilli</taxon>
        <taxon>Bacillales</taxon>
        <taxon>Paenibacillaceae</taxon>
        <taxon>Paenibacillus</taxon>
    </lineage>
</organism>
<evidence type="ECO:0000256" key="3">
    <source>
        <dbReference type="ARBA" id="ARBA00023082"/>
    </source>
</evidence>
<evidence type="ECO:0000259" key="6">
    <source>
        <dbReference type="Pfam" id="PF04542"/>
    </source>
</evidence>
<gene>
    <name evidence="8" type="ORF">GXP70_11285</name>
</gene>
<dbReference type="GO" id="GO:0003677">
    <property type="term" value="F:DNA binding"/>
    <property type="evidence" value="ECO:0007669"/>
    <property type="project" value="UniProtKB-KW"/>
</dbReference>
<dbReference type="InterPro" id="IPR014284">
    <property type="entry name" value="RNA_pol_sigma-70_dom"/>
</dbReference>
<keyword evidence="4" id="KW-0238">DNA-binding</keyword>
<feature type="domain" description="RNA polymerase sigma factor 70 region 4 type 2" evidence="7">
    <location>
        <begin position="101"/>
        <end position="151"/>
    </location>
</feature>
<keyword evidence="5" id="KW-0804">Transcription</keyword>
<dbReference type="GO" id="GO:0006352">
    <property type="term" value="P:DNA-templated transcription initiation"/>
    <property type="evidence" value="ECO:0007669"/>
    <property type="project" value="InterPro"/>
</dbReference>
<dbReference type="Pfam" id="PF08281">
    <property type="entry name" value="Sigma70_r4_2"/>
    <property type="match status" value="1"/>
</dbReference>
<dbReference type="Gene3D" id="1.10.1740.10">
    <property type="match status" value="1"/>
</dbReference>
<dbReference type="InterPro" id="IPR013324">
    <property type="entry name" value="RNA_pol_sigma_r3/r4-like"/>
</dbReference>
<sequence length="245" mass="27164">MTNEPIAVEEMRFTLYRYCLSLTRSEWDAEDLVQETCLRALPVMNGARTHPNPTAYLLRTARNIAVDQSRRKKRAERVMEAMKRDEAVQSDFDSAIAIEDMLGLLIRHLSPLQRTVFLLKELFGYKNAETAAKLQRSEGAVKAALHRARAAVERLTETEADGIRENAAAGKDSDVLLRQEADLLRAYAGAIRSGDPQALVVLANAENGMIDTVQAIGHLHRIGQRHTTYAVDGNGSSSVSMRFAA</sequence>
<evidence type="ECO:0000256" key="5">
    <source>
        <dbReference type="ARBA" id="ARBA00023163"/>
    </source>
</evidence>
<keyword evidence="9" id="KW-1185">Reference proteome</keyword>
<dbReference type="InterPro" id="IPR013249">
    <property type="entry name" value="RNA_pol_sigma70_r4_t2"/>
</dbReference>
<keyword evidence="3" id="KW-0731">Sigma factor</keyword>
<dbReference type="InterPro" id="IPR013325">
    <property type="entry name" value="RNA_pol_sigma_r2"/>
</dbReference>
<dbReference type="Gene3D" id="1.10.10.10">
    <property type="entry name" value="Winged helix-like DNA-binding domain superfamily/Winged helix DNA-binding domain"/>
    <property type="match status" value="1"/>
</dbReference>
<dbReference type="AlphaFoldDB" id="A0A6C0FTH5"/>
<dbReference type="RefSeq" id="WP_162356702.1">
    <property type="nucleotide sequence ID" value="NZ_CP048209.1"/>
</dbReference>
<dbReference type="NCBIfam" id="TIGR02937">
    <property type="entry name" value="sigma70-ECF"/>
    <property type="match status" value="1"/>
</dbReference>
<dbReference type="KEGG" id="plyc:GXP70_11285"/>
<name>A0A6C0FTH5_9BACL</name>
<dbReference type="Pfam" id="PF04542">
    <property type="entry name" value="Sigma70_r2"/>
    <property type="match status" value="1"/>
</dbReference>
<dbReference type="InterPro" id="IPR007627">
    <property type="entry name" value="RNA_pol_sigma70_r2"/>
</dbReference>
<dbReference type="InterPro" id="IPR039425">
    <property type="entry name" value="RNA_pol_sigma-70-like"/>
</dbReference>
<dbReference type="PANTHER" id="PTHR43133">
    <property type="entry name" value="RNA POLYMERASE ECF-TYPE SIGMA FACTO"/>
    <property type="match status" value="1"/>
</dbReference>
<dbReference type="PANTHER" id="PTHR43133:SF8">
    <property type="entry name" value="RNA POLYMERASE SIGMA FACTOR HI_1459-RELATED"/>
    <property type="match status" value="1"/>
</dbReference>
<dbReference type="InterPro" id="IPR036388">
    <property type="entry name" value="WH-like_DNA-bd_sf"/>
</dbReference>
<keyword evidence="2" id="KW-0805">Transcription regulation</keyword>
<evidence type="ECO:0000256" key="2">
    <source>
        <dbReference type="ARBA" id="ARBA00023015"/>
    </source>
</evidence>
<feature type="domain" description="RNA polymerase sigma-70 region 2" evidence="6">
    <location>
        <begin position="12"/>
        <end position="74"/>
    </location>
</feature>
<protein>
    <submittedName>
        <fullName evidence="8">RNA polymerase sigma factor</fullName>
    </submittedName>
</protein>
<accession>A0A6C0FTH5</accession>
<reference evidence="8 9" key="1">
    <citation type="submission" date="2020-01" db="EMBL/GenBank/DDBJ databases">
        <title>Paenibacillus sp. nov., isolated from tomato rhizosphere.</title>
        <authorList>
            <person name="Weon H.-Y."/>
            <person name="Lee S.A."/>
        </authorList>
    </citation>
    <scope>NUCLEOTIDE SEQUENCE [LARGE SCALE GENOMIC DNA]</scope>
    <source>
        <strain evidence="8 9">12200R-189</strain>
    </source>
</reference>
<dbReference type="EMBL" id="CP048209">
    <property type="protein sequence ID" value="QHT60458.1"/>
    <property type="molecule type" value="Genomic_DNA"/>
</dbReference>
<evidence type="ECO:0000256" key="1">
    <source>
        <dbReference type="ARBA" id="ARBA00010641"/>
    </source>
</evidence>
<comment type="similarity">
    <text evidence="1">Belongs to the sigma-70 factor family. ECF subfamily.</text>
</comment>
<evidence type="ECO:0000259" key="7">
    <source>
        <dbReference type="Pfam" id="PF08281"/>
    </source>
</evidence>
<evidence type="ECO:0000313" key="8">
    <source>
        <dbReference type="EMBL" id="QHT60458.1"/>
    </source>
</evidence>
<evidence type="ECO:0000256" key="4">
    <source>
        <dbReference type="ARBA" id="ARBA00023125"/>
    </source>
</evidence>
<dbReference type="SUPFAM" id="SSF88659">
    <property type="entry name" value="Sigma3 and sigma4 domains of RNA polymerase sigma factors"/>
    <property type="match status" value="1"/>
</dbReference>
<dbReference type="SUPFAM" id="SSF88946">
    <property type="entry name" value="Sigma2 domain of RNA polymerase sigma factors"/>
    <property type="match status" value="1"/>
</dbReference>
<proteinExistence type="inferred from homology"/>
<evidence type="ECO:0000313" key="9">
    <source>
        <dbReference type="Proteomes" id="UP000476064"/>
    </source>
</evidence>
<dbReference type="Proteomes" id="UP000476064">
    <property type="component" value="Chromosome"/>
</dbReference>
<dbReference type="GO" id="GO:0016987">
    <property type="term" value="F:sigma factor activity"/>
    <property type="evidence" value="ECO:0007669"/>
    <property type="project" value="UniProtKB-KW"/>
</dbReference>